<dbReference type="InterPro" id="IPR016962">
    <property type="entry name" value="Dehydrase_ECs4332_prd"/>
</dbReference>
<dbReference type="PIRSF" id="PIRSF030962">
    <property type="entry name" value="Dehydrase_ECs4332_prd"/>
    <property type="match status" value="1"/>
</dbReference>
<dbReference type="InterPro" id="IPR029069">
    <property type="entry name" value="HotDog_dom_sf"/>
</dbReference>
<evidence type="ECO:0000259" key="1">
    <source>
        <dbReference type="Pfam" id="PF22818"/>
    </source>
</evidence>
<protein>
    <submittedName>
        <fullName evidence="2">Thioester dehydrase</fullName>
    </submittedName>
</protein>
<evidence type="ECO:0000313" key="2">
    <source>
        <dbReference type="EMBL" id="QYX73134.1"/>
    </source>
</evidence>
<feature type="domain" description="ApeI dehydratase-like" evidence="1">
    <location>
        <begin position="17"/>
        <end position="111"/>
    </location>
</feature>
<organism evidence="2 3">
    <name type="scientific">Shewanella putrefaciens</name>
    <name type="common">Pseudomonas putrefaciens</name>
    <dbReference type="NCBI Taxonomy" id="24"/>
    <lineage>
        <taxon>Bacteria</taxon>
        <taxon>Pseudomonadati</taxon>
        <taxon>Pseudomonadota</taxon>
        <taxon>Gammaproteobacteria</taxon>
        <taxon>Alteromonadales</taxon>
        <taxon>Shewanellaceae</taxon>
        <taxon>Shewanella</taxon>
    </lineage>
</organism>
<name>A0ABX8XC26_SHEPU</name>
<dbReference type="Proteomes" id="UP000827084">
    <property type="component" value="Chromosome"/>
</dbReference>
<dbReference type="Pfam" id="PF22818">
    <property type="entry name" value="ApeI-like"/>
    <property type="match status" value="1"/>
</dbReference>
<accession>A0ABX8XC26</accession>
<dbReference type="InterPro" id="IPR054545">
    <property type="entry name" value="ApeI-like"/>
</dbReference>
<dbReference type="RefSeq" id="WP_011918524.1">
    <property type="nucleotide sequence ID" value="NZ_BMPK01000009.1"/>
</dbReference>
<dbReference type="GeneID" id="67441899"/>
<proteinExistence type="predicted"/>
<evidence type="ECO:0000313" key="3">
    <source>
        <dbReference type="Proteomes" id="UP000827084"/>
    </source>
</evidence>
<keyword evidence="3" id="KW-1185">Reference proteome</keyword>
<gene>
    <name evidence="2" type="ORF">K3G22_01535</name>
</gene>
<dbReference type="EMBL" id="CP080635">
    <property type="protein sequence ID" value="QYX73134.1"/>
    <property type="molecule type" value="Genomic_DNA"/>
</dbReference>
<reference evidence="2 3" key="1">
    <citation type="submission" date="2021-08" db="EMBL/GenBank/DDBJ databases">
        <title>Shewanella putrefaciens YZ-J, complete genome.</title>
        <authorList>
            <person name="Yi Z."/>
        </authorList>
    </citation>
    <scope>NUCLEOTIDE SEQUENCE [LARGE SCALE GENOMIC DNA]</scope>
    <source>
        <strain evidence="2 3">YZ-J</strain>
    </source>
</reference>
<sequence>MIKSSLPPILHSNIGIDNIELRLLVAADLESFKGHFPEQAVLPGVTQLDWAVRLGCQYFGYCEAVANLEVLKFQQLILPGQEVTLSISNNAAKGKLTFAYSDGENRYASGRIAFETTPLVNQPADTTNANSNGASQC</sequence>
<dbReference type="Gene3D" id="3.10.129.10">
    <property type="entry name" value="Hotdog Thioesterase"/>
    <property type="match status" value="1"/>
</dbReference>
<dbReference type="SUPFAM" id="SSF54637">
    <property type="entry name" value="Thioesterase/thiol ester dehydrase-isomerase"/>
    <property type="match status" value="1"/>
</dbReference>